<dbReference type="InterPro" id="IPR001245">
    <property type="entry name" value="Ser-Thr/Tyr_kinase_cat_dom"/>
</dbReference>
<protein>
    <recommendedName>
        <fullName evidence="3">Protein kinase domain-containing protein</fullName>
    </recommendedName>
</protein>
<name>A0ABQ9Y3A0_9EUKA</name>
<evidence type="ECO:0000256" key="2">
    <source>
        <dbReference type="SAM" id="Phobius"/>
    </source>
</evidence>
<evidence type="ECO:0000256" key="1">
    <source>
        <dbReference type="SAM" id="MobiDB-lite"/>
    </source>
</evidence>
<dbReference type="InterPro" id="IPR000719">
    <property type="entry name" value="Prot_kinase_dom"/>
</dbReference>
<keyword evidence="2" id="KW-1133">Transmembrane helix</keyword>
<dbReference type="InterPro" id="IPR011050">
    <property type="entry name" value="Pectin_lyase_fold/virulence"/>
</dbReference>
<organism evidence="4 5">
    <name type="scientific">Blattamonas nauphoetae</name>
    <dbReference type="NCBI Taxonomy" id="2049346"/>
    <lineage>
        <taxon>Eukaryota</taxon>
        <taxon>Metamonada</taxon>
        <taxon>Preaxostyla</taxon>
        <taxon>Oxymonadida</taxon>
        <taxon>Blattamonas</taxon>
    </lineage>
</organism>
<feature type="region of interest" description="Disordered" evidence="1">
    <location>
        <begin position="636"/>
        <end position="660"/>
    </location>
</feature>
<dbReference type="SUPFAM" id="SSF56112">
    <property type="entry name" value="Protein kinase-like (PK-like)"/>
    <property type="match status" value="1"/>
</dbReference>
<dbReference type="InterPro" id="IPR011009">
    <property type="entry name" value="Kinase-like_dom_sf"/>
</dbReference>
<evidence type="ECO:0000313" key="5">
    <source>
        <dbReference type="Proteomes" id="UP001281761"/>
    </source>
</evidence>
<keyword evidence="2" id="KW-0472">Membrane</keyword>
<keyword evidence="5" id="KW-1185">Reference proteome</keyword>
<proteinExistence type="predicted"/>
<keyword evidence="2" id="KW-0812">Transmembrane</keyword>
<dbReference type="Gene3D" id="1.10.510.10">
    <property type="entry name" value="Transferase(Phosphotransferase) domain 1"/>
    <property type="match status" value="1"/>
</dbReference>
<gene>
    <name evidence="4" type="ORF">BLNAU_6903</name>
</gene>
<dbReference type="EMBL" id="JARBJD010000040">
    <property type="protein sequence ID" value="KAK2958199.1"/>
    <property type="molecule type" value="Genomic_DNA"/>
</dbReference>
<dbReference type="SUPFAM" id="SSF51126">
    <property type="entry name" value="Pectin lyase-like"/>
    <property type="match status" value="1"/>
</dbReference>
<reference evidence="4 5" key="1">
    <citation type="journal article" date="2022" name="bioRxiv">
        <title>Genomics of Preaxostyla Flagellates Illuminates Evolutionary Transitions and the Path Towards Mitochondrial Loss.</title>
        <authorList>
            <person name="Novak L.V.F."/>
            <person name="Treitli S.C."/>
            <person name="Pyrih J."/>
            <person name="Halakuc P."/>
            <person name="Pipaliya S.V."/>
            <person name="Vacek V."/>
            <person name="Brzon O."/>
            <person name="Soukal P."/>
            <person name="Eme L."/>
            <person name="Dacks J.B."/>
            <person name="Karnkowska A."/>
            <person name="Elias M."/>
            <person name="Hampl V."/>
        </authorList>
    </citation>
    <scope>NUCLEOTIDE SEQUENCE [LARGE SCALE GENOMIC DNA]</scope>
    <source>
        <strain evidence="4">NAU3</strain>
        <tissue evidence="4">Gut</tissue>
    </source>
</reference>
<dbReference type="PANTHER" id="PTHR44329">
    <property type="entry name" value="SERINE/THREONINE-PROTEIN KINASE TNNI3K-RELATED"/>
    <property type="match status" value="1"/>
</dbReference>
<dbReference type="Pfam" id="PF07714">
    <property type="entry name" value="PK_Tyr_Ser-Thr"/>
    <property type="match status" value="1"/>
</dbReference>
<comment type="caution">
    <text evidence="4">The sequence shown here is derived from an EMBL/GenBank/DDBJ whole genome shotgun (WGS) entry which is preliminary data.</text>
</comment>
<sequence length="981" mass="106282">MLGCGVSLTSSHLSGSTIRDVNNGGSLLCSNSSFSSLLSSPNADQPTVIKTPGEYTADDHVDGTRYLLDGGSGGKTTSVSFSHCHFTGAKYPSARPLTFGSYKGTISINFCSFTDIVYEQLFGRGGAVFVEITSQQDTKYLTVTSSNFTSCSAHSIGGAMYVRCHDDVLIDSCRFEHCSVTDLESSEAGGFYLMGYIIGTHVPQFEVVGCYVADSTSPSQGAGVFARGDVGMSVVNTKFERCKVFGNVDCQFGGGLGVLSKIALTLESCHFIDCSSKHVGGAFSFDCQNDLSVSDTLVEGCSSGTTGAVYLKTYRDAQHLSFSRVFFDGNSVGKDTTFFTEAMDWEDNATKFSDVAIHYYSYSSEVIPTLTFDDCFTTVRPDSTGMLTYGEMGGSGLSKPERCFAAEFKKIGPLLTQQPTARVNGKTGKIELEMKVKTPLTSQEYEVTVKEEDGTETRLRMSFSGGTGTLISVSEGSLEFGTSYTITSIVGVTDPSSSSTMTNDITVPIAAWAFNLAATPDFLSFTTPETLSFSTLQDATARLVESDTQSAYVILHFNKEVCGSYDFVVLEEGEDVTLTITAEAGSRSAGTKEFKVIGDEKLLTHDTTYTIKSIVPTPESDSLFVYMNETITFHIPKSSYVPPEDPEEPEPEDPEDKKAMSPEMQSLLSWLIPLVACLLIALVLAVIVIVLLRRRQQKNTEPAQKEMESQEPLDVEKVEECGVDYSIGVIRTDENDQTALNPGNKNGPEKEMDQQNGSQFGEVMACQGDFAITTARLEEPSIVNGLKHVAATRGWSDVLTRLSSHWILIDSAGNVQLKLQMTSEEVDQETARTQIQNPRSLPNLEGNTNQAAEIPQEPHTDKTGMDGLRWRAPEVVSADGRNGVKSVDGHKASVFSLGLVLWEIETGQVPFGELDAVNAQRHSGTGIGPKMESLKNEEFVSLIHRCVSVDPKQRPTLSEIGEFLSSHPGETPIASGMEMKE</sequence>
<evidence type="ECO:0000259" key="3">
    <source>
        <dbReference type="PROSITE" id="PS50011"/>
    </source>
</evidence>
<dbReference type="PROSITE" id="PS50011">
    <property type="entry name" value="PROTEIN_KINASE_DOM"/>
    <property type="match status" value="1"/>
</dbReference>
<feature type="region of interest" description="Disordered" evidence="1">
    <location>
        <begin position="732"/>
        <end position="755"/>
    </location>
</feature>
<feature type="transmembrane region" description="Helical" evidence="2">
    <location>
        <begin position="667"/>
        <end position="692"/>
    </location>
</feature>
<dbReference type="InterPro" id="IPR051681">
    <property type="entry name" value="Ser/Thr_Kinases-Pseudokinases"/>
</dbReference>
<dbReference type="InterPro" id="IPR039448">
    <property type="entry name" value="Beta_helix"/>
</dbReference>
<dbReference type="Pfam" id="PF13229">
    <property type="entry name" value="Beta_helix"/>
    <property type="match status" value="1"/>
</dbReference>
<feature type="domain" description="Protein kinase" evidence="3">
    <location>
        <begin position="609"/>
        <end position="970"/>
    </location>
</feature>
<dbReference type="Proteomes" id="UP001281761">
    <property type="component" value="Unassembled WGS sequence"/>
</dbReference>
<accession>A0ABQ9Y3A0</accession>
<feature type="compositionally biased region" description="Acidic residues" evidence="1">
    <location>
        <begin position="644"/>
        <end position="654"/>
    </location>
</feature>
<evidence type="ECO:0000313" key="4">
    <source>
        <dbReference type="EMBL" id="KAK2958199.1"/>
    </source>
</evidence>